<name>A0A9J7BX20_9BACT</name>
<dbReference type="Proteomes" id="UP001059380">
    <property type="component" value="Chromosome"/>
</dbReference>
<keyword evidence="2" id="KW-1185">Reference proteome</keyword>
<sequence length="78" mass="8500">MSIEGVKFCDLCGGVISRYDVAPVRVDEGGHRVELHLHNRHKGDCLAQQLDLWTEAYAGAIIAAGKAGWTQEAVQHEA</sequence>
<gene>
    <name evidence="1" type="ORF">MOP44_10720</name>
</gene>
<evidence type="ECO:0000313" key="1">
    <source>
        <dbReference type="EMBL" id="UWZ86394.1"/>
    </source>
</evidence>
<reference evidence="1" key="1">
    <citation type="submission" date="2021-04" db="EMBL/GenBank/DDBJ databases">
        <title>Phylogenetic analysis of Acidobacteriaceae.</title>
        <authorList>
            <person name="Qiu L."/>
            <person name="Zhang Q."/>
        </authorList>
    </citation>
    <scope>NUCLEOTIDE SEQUENCE</scope>
    <source>
        <strain evidence="1">DSM 25168</strain>
    </source>
</reference>
<accession>A0A9J7BX20</accession>
<dbReference type="RefSeq" id="WP_260796034.1">
    <property type="nucleotide sequence ID" value="NZ_CP093313.1"/>
</dbReference>
<organism evidence="1 2">
    <name type="scientific">Occallatibacter riparius</name>
    <dbReference type="NCBI Taxonomy" id="1002689"/>
    <lineage>
        <taxon>Bacteria</taxon>
        <taxon>Pseudomonadati</taxon>
        <taxon>Acidobacteriota</taxon>
        <taxon>Terriglobia</taxon>
        <taxon>Terriglobales</taxon>
        <taxon>Acidobacteriaceae</taxon>
        <taxon>Occallatibacter</taxon>
    </lineage>
</organism>
<evidence type="ECO:0000313" key="2">
    <source>
        <dbReference type="Proteomes" id="UP001059380"/>
    </source>
</evidence>
<dbReference type="KEGG" id="orp:MOP44_10720"/>
<dbReference type="AlphaFoldDB" id="A0A9J7BX20"/>
<protein>
    <submittedName>
        <fullName evidence="1">Uncharacterized protein</fullName>
    </submittedName>
</protein>
<dbReference type="EMBL" id="CP093313">
    <property type="protein sequence ID" value="UWZ86394.1"/>
    <property type="molecule type" value="Genomic_DNA"/>
</dbReference>
<proteinExistence type="predicted"/>